<evidence type="ECO:0000313" key="2">
    <source>
        <dbReference type="EMBL" id="SBS76232.1"/>
    </source>
</evidence>
<name>A0A1Y5PC25_9MYCO</name>
<keyword evidence="1" id="KW-0812">Transmembrane</keyword>
<sequence>MSVRIVVVVALAGLITLVVAVLTDNTFVAVGVIALAALGILLLARDWRADRRQPAAPVEAAEDDESEPETVAIPLSPEMFAPDISTDAGGPSADARAD</sequence>
<keyword evidence="1" id="KW-1133">Transmembrane helix</keyword>
<dbReference type="AlphaFoldDB" id="A0A1Y5PC25"/>
<accession>A0A1Y5PC25</accession>
<evidence type="ECO:0000256" key="1">
    <source>
        <dbReference type="SAM" id="Phobius"/>
    </source>
</evidence>
<organism evidence="2">
    <name type="scientific">uncultured Mycobacterium sp</name>
    <dbReference type="NCBI Taxonomy" id="171292"/>
    <lineage>
        <taxon>Bacteria</taxon>
        <taxon>Bacillati</taxon>
        <taxon>Actinomycetota</taxon>
        <taxon>Actinomycetes</taxon>
        <taxon>Mycobacteriales</taxon>
        <taxon>Mycobacteriaceae</taxon>
        <taxon>Mycobacterium</taxon>
        <taxon>environmental samples</taxon>
    </lineage>
</organism>
<keyword evidence="1" id="KW-0472">Membrane</keyword>
<feature type="transmembrane region" description="Helical" evidence="1">
    <location>
        <begin position="27"/>
        <end position="44"/>
    </location>
</feature>
<reference evidence="2" key="1">
    <citation type="submission" date="2016-03" db="EMBL/GenBank/DDBJ databases">
        <authorList>
            <person name="Ploux O."/>
        </authorList>
    </citation>
    <scope>NUCLEOTIDE SEQUENCE</scope>
    <source>
        <strain evidence="2">UC10</strain>
    </source>
</reference>
<protein>
    <recommendedName>
        <fullName evidence="3">Transmembrane protein</fullName>
    </recommendedName>
</protein>
<proteinExistence type="predicted"/>
<dbReference type="EMBL" id="FLQS01000023">
    <property type="protein sequence ID" value="SBS76232.1"/>
    <property type="molecule type" value="Genomic_DNA"/>
</dbReference>
<gene>
    <name evidence="2" type="ORF">MHPYR_30229</name>
</gene>
<evidence type="ECO:0008006" key="3">
    <source>
        <dbReference type="Google" id="ProtNLM"/>
    </source>
</evidence>
<feature type="transmembrane region" description="Helical" evidence="1">
    <location>
        <begin position="5"/>
        <end position="21"/>
    </location>
</feature>